<evidence type="ECO:0000256" key="6">
    <source>
        <dbReference type="ARBA" id="ARBA00022932"/>
    </source>
</evidence>
<comment type="subcellular location">
    <subcellularLocation>
        <location evidence="9">Cytoplasm</location>
    </subcellularLocation>
</comment>
<evidence type="ECO:0000256" key="5">
    <source>
        <dbReference type="ARBA" id="ARBA00022763"/>
    </source>
</evidence>
<evidence type="ECO:0000256" key="3">
    <source>
        <dbReference type="ARBA" id="ARBA00022695"/>
    </source>
</evidence>
<dbReference type="InterPro" id="IPR004805">
    <property type="entry name" value="DnaE2/DnaE/PolC"/>
</dbReference>
<dbReference type="Pfam" id="PF02811">
    <property type="entry name" value="PHP"/>
    <property type="match status" value="1"/>
</dbReference>
<keyword evidence="4 9" id="KW-0235">DNA replication</keyword>
<dbReference type="HAMAP" id="MF_01902">
    <property type="entry name" value="DNApol_error_prone"/>
    <property type="match status" value="1"/>
</dbReference>
<evidence type="ECO:0000313" key="13">
    <source>
        <dbReference type="Proteomes" id="UP001595823"/>
    </source>
</evidence>
<dbReference type="SUPFAM" id="SSF89550">
    <property type="entry name" value="PHP domain-like"/>
    <property type="match status" value="1"/>
</dbReference>
<feature type="region of interest" description="Disordered" evidence="10">
    <location>
        <begin position="915"/>
        <end position="936"/>
    </location>
</feature>
<dbReference type="PANTHER" id="PTHR32294">
    <property type="entry name" value="DNA POLYMERASE III SUBUNIT ALPHA"/>
    <property type="match status" value="1"/>
</dbReference>
<dbReference type="Proteomes" id="UP001595823">
    <property type="component" value="Unassembled WGS sequence"/>
</dbReference>
<keyword evidence="6 9" id="KW-0239">DNA-directed DNA polymerase</keyword>
<dbReference type="CDD" id="cd04485">
    <property type="entry name" value="DnaE_OBF"/>
    <property type="match status" value="1"/>
</dbReference>
<gene>
    <name evidence="9" type="primary">dnaE2</name>
    <name evidence="12" type="ORF">ACFPET_13490</name>
</gene>
<sequence>MTERRGGRAGGGLGAAERGGGSRAVPYAELHAHSHYSFADGADSPADLVAEAERLGLEALAITDHDGFYGLSQFATAARGSAVRTVFGAELNLDLARPRRGRPDPKSTHLVVLARNPAGYRALSRSITAAKLAGEEKDLPRYDLASLAEEAAGNWQVLTGCRKGPVNRALAEGGPREAEASLRELVGFFGHDRVSVELTHHDLPGDSDRVRALAEVAERVGVPVVATNGVHFASPERAHVAAALAATRMGRSMEEADPYLAGSAAAFLRSGEEMAERFRDHPGALAHSVALAEDCAFDFTLLTPRLPLFETPERHDEFSYLAELTLEGALELYGPPREEKVEGAWSQLDYELGVIRELNFAGYFLIVADIVDFCRRNDILCQGRGSAACSAVCYALGITKVDSVRYGLLFERFLSSAREGPPDIDLDIESSRREEVIQYVYRRYGRLRAAQVANVITYRPRSAVRDAAKAYGHGPDRAAEWSKRLHRWSGFDPEEVPEVPAEVVSLAGDLLTLPQHLGIHPGGMVICATPVSEVVPIEPARAEDRTVLQWDKEDCADAGLVKFDLLGLGMLGALHKMTDLVALRHGVAIDLAKLPPEEPEVYDLLCEADTVGVFQVESRAQMSTLPRLRPRCFDDLVVEIALIRPGPVQGNAVHPYLRRRRTGEDWRKDVHPKLHRALEKTLGVPLFQEQLMQMAMDAAGFTSTESDRLRRAMGAKRSAERMEELKARLYEGMAGNGITGREADGIYHQLKSFADFGFPESHSASFAFLVYASAWLKCRYPAAFYAGLLANQPMGFYSPASLVADARRHGITVRSADVNASSAEADVEPLGREPSGPVLAHADLRLGLDSVRGLSTATAERITAARGEGGPFTSLWDLTRRAELTSAQAEALALAGALDSLEGDRRRAMWKAGMARHDPDALEGTDPASRAPTLPGMSDVELAHADWSGLGLSVRAHPMSFARDGLDAEGVLRIADLVDAEDGTRVEIAGVVTHRQRPATAGGTTFVGLEDETGLANVICSEGLWKVYRETAVSAAALRIRGLVTRASDGKEGVLSSTSLTADRLAKLTLTTPTGRSRNFR</sequence>
<dbReference type="InterPro" id="IPR003141">
    <property type="entry name" value="Pol/His_phosphatase_N"/>
</dbReference>
<dbReference type="SMART" id="SM00481">
    <property type="entry name" value="POLIIIAc"/>
    <property type="match status" value="1"/>
</dbReference>
<keyword evidence="1 9" id="KW-0963">Cytoplasm</keyword>
<organism evidence="12 13">
    <name type="scientific">Salininema proteolyticum</name>
    <dbReference type="NCBI Taxonomy" id="1607685"/>
    <lineage>
        <taxon>Bacteria</taxon>
        <taxon>Bacillati</taxon>
        <taxon>Actinomycetota</taxon>
        <taxon>Actinomycetes</taxon>
        <taxon>Glycomycetales</taxon>
        <taxon>Glycomycetaceae</taxon>
        <taxon>Salininema</taxon>
    </lineage>
</organism>
<evidence type="ECO:0000256" key="9">
    <source>
        <dbReference type="HAMAP-Rule" id="MF_01902"/>
    </source>
</evidence>
<dbReference type="Pfam" id="PF17657">
    <property type="entry name" value="DNA_pol3_finger"/>
    <property type="match status" value="1"/>
</dbReference>
<evidence type="ECO:0000256" key="10">
    <source>
        <dbReference type="SAM" id="MobiDB-lite"/>
    </source>
</evidence>
<accession>A0ABV8U1B4</accession>
<dbReference type="EC" id="2.7.7.7" evidence="9"/>
<dbReference type="InterPro" id="IPR029460">
    <property type="entry name" value="DNAPol_HHH"/>
</dbReference>
<dbReference type="InterPro" id="IPR011708">
    <property type="entry name" value="DNA_pol3_alpha_NTPase_dom"/>
</dbReference>
<comment type="function">
    <text evidence="9">DNA polymerase involved in damage-induced mutagenesis and translesion synthesis (TLS). It is not the major replicative DNA polymerase.</text>
</comment>
<name>A0ABV8U1B4_9ACTN</name>
<proteinExistence type="inferred from homology"/>
<evidence type="ECO:0000313" key="12">
    <source>
        <dbReference type="EMBL" id="MFC4336215.1"/>
    </source>
</evidence>
<dbReference type="NCBIfam" id="NF004225">
    <property type="entry name" value="PRK05672.1"/>
    <property type="match status" value="1"/>
</dbReference>
<keyword evidence="13" id="KW-1185">Reference proteome</keyword>
<comment type="catalytic activity">
    <reaction evidence="8 9">
        <text>DNA(n) + a 2'-deoxyribonucleoside 5'-triphosphate = DNA(n+1) + diphosphate</text>
        <dbReference type="Rhea" id="RHEA:22508"/>
        <dbReference type="Rhea" id="RHEA-COMP:17339"/>
        <dbReference type="Rhea" id="RHEA-COMP:17340"/>
        <dbReference type="ChEBI" id="CHEBI:33019"/>
        <dbReference type="ChEBI" id="CHEBI:61560"/>
        <dbReference type="ChEBI" id="CHEBI:173112"/>
        <dbReference type="EC" id="2.7.7.7"/>
    </reaction>
</comment>
<keyword evidence="2 9" id="KW-0808">Transferase</keyword>
<dbReference type="GO" id="GO:0003887">
    <property type="term" value="F:DNA-directed DNA polymerase activity"/>
    <property type="evidence" value="ECO:0007669"/>
    <property type="project" value="UniProtKB-EC"/>
</dbReference>
<reference evidence="13" key="1">
    <citation type="journal article" date="2019" name="Int. J. Syst. Evol. Microbiol.">
        <title>The Global Catalogue of Microorganisms (GCM) 10K type strain sequencing project: providing services to taxonomists for standard genome sequencing and annotation.</title>
        <authorList>
            <consortium name="The Broad Institute Genomics Platform"/>
            <consortium name="The Broad Institute Genome Sequencing Center for Infectious Disease"/>
            <person name="Wu L."/>
            <person name="Ma J."/>
        </authorList>
    </citation>
    <scope>NUCLEOTIDE SEQUENCE [LARGE SCALE GENOMIC DNA]</scope>
    <source>
        <strain evidence="13">IBRC-M 10908</strain>
    </source>
</reference>
<comment type="similarity">
    <text evidence="9">Belongs to the DNA polymerase type-C family. DnaE2 subfamily.</text>
</comment>
<dbReference type="InterPro" id="IPR016195">
    <property type="entry name" value="Pol/histidinol_Pase-like"/>
</dbReference>
<feature type="compositionally biased region" description="Gly residues" evidence="10">
    <location>
        <begin position="8"/>
        <end position="21"/>
    </location>
</feature>
<dbReference type="Pfam" id="PF14579">
    <property type="entry name" value="HHH_6"/>
    <property type="match status" value="1"/>
</dbReference>
<dbReference type="RefSeq" id="WP_380621875.1">
    <property type="nucleotide sequence ID" value="NZ_JBHSDK010000016.1"/>
</dbReference>
<evidence type="ECO:0000256" key="4">
    <source>
        <dbReference type="ARBA" id="ARBA00022705"/>
    </source>
</evidence>
<feature type="region of interest" description="Disordered" evidence="10">
    <location>
        <begin position="1"/>
        <end position="21"/>
    </location>
</feature>
<dbReference type="Gene3D" id="3.20.20.140">
    <property type="entry name" value="Metal-dependent hydrolases"/>
    <property type="match status" value="1"/>
</dbReference>
<feature type="domain" description="Polymerase/histidinol phosphatase N-terminal" evidence="11">
    <location>
        <begin position="28"/>
        <end position="95"/>
    </location>
</feature>
<dbReference type="InterPro" id="IPR004013">
    <property type="entry name" value="PHP_dom"/>
</dbReference>
<keyword evidence="7 9" id="KW-0234">DNA repair</keyword>
<dbReference type="Gene3D" id="1.10.150.870">
    <property type="match status" value="1"/>
</dbReference>
<dbReference type="InterPro" id="IPR040982">
    <property type="entry name" value="DNA_pol3_finger"/>
</dbReference>
<dbReference type="NCBIfam" id="TIGR00594">
    <property type="entry name" value="polc"/>
    <property type="match status" value="1"/>
</dbReference>
<keyword evidence="3 9" id="KW-0548">Nucleotidyltransferase</keyword>
<evidence type="ECO:0000256" key="1">
    <source>
        <dbReference type="ARBA" id="ARBA00022490"/>
    </source>
</evidence>
<protein>
    <recommendedName>
        <fullName evidence="9">Error-prone DNA polymerase</fullName>
        <ecNumber evidence="9">2.7.7.7</ecNumber>
    </recommendedName>
</protein>
<dbReference type="InterPro" id="IPR023073">
    <property type="entry name" value="DnaE2"/>
</dbReference>
<keyword evidence="5 9" id="KW-0227">DNA damage</keyword>
<evidence type="ECO:0000259" key="11">
    <source>
        <dbReference type="SMART" id="SM00481"/>
    </source>
</evidence>
<evidence type="ECO:0000256" key="7">
    <source>
        <dbReference type="ARBA" id="ARBA00023204"/>
    </source>
</evidence>
<evidence type="ECO:0000256" key="2">
    <source>
        <dbReference type="ARBA" id="ARBA00022679"/>
    </source>
</evidence>
<comment type="caution">
    <text evidence="12">The sequence shown here is derived from an EMBL/GenBank/DDBJ whole genome shotgun (WGS) entry which is preliminary data.</text>
</comment>
<evidence type="ECO:0000256" key="8">
    <source>
        <dbReference type="ARBA" id="ARBA00049244"/>
    </source>
</evidence>
<dbReference type="Pfam" id="PF07733">
    <property type="entry name" value="DNA_pol3_alpha"/>
    <property type="match status" value="1"/>
</dbReference>
<dbReference type="EMBL" id="JBHSDK010000016">
    <property type="protein sequence ID" value="MFC4336215.1"/>
    <property type="molecule type" value="Genomic_DNA"/>
</dbReference>
<dbReference type="PANTHER" id="PTHR32294:SF4">
    <property type="entry name" value="ERROR-PRONE DNA POLYMERASE"/>
    <property type="match status" value="1"/>
</dbReference>